<sequence length="331" mass="38275">MRIYVKIFIFLLSMPIYSVNAFYVGVGAHPNGFTGSAIDFLHLLEKYHINAVRLDYPWSDVERVKNVFTAPVNNTENILSIAKQYDVEPIVILDYGNKLYGIKKPTTDEDIDKFTRYAIWTVEHFKGKVKIFEIWNEWSNRKNKNANSDESAVQYVKLVARVSKAIKQVDPSIIVIAGSINPMDYLDLAWGRKIVKLGLMDYIDGMSLHPYIYGSKRAAQPIRNIKYLELINKEFMKLSGRKDFIDFYITEIGFPTSENYTVFTEKDVADYAKNYILEGSRVDYIKGIWWYDLIDDGNNKKNREHNFGILNRNLSEKNVSQAIKNASESIK</sequence>
<dbReference type="AlphaFoldDB" id="A0AAJ1KUH5"/>
<name>A0AAJ1KUH5_9ENTR</name>
<proteinExistence type="predicted"/>
<dbReference type="Proteomes" id="UP001159937">
    <property type="component" value="Unassembled WGS sequence"/>
</dbReference>
<evidence type="ECO:0000313" key="2">
    <source>
        <dbReference type="Proteomes" id="UP001159937"/>
    </source>
</evidence>
<dbReference type="SUPFAM" id="SSF51445">
    <property type="entry name" value="(Trans)glycosidases"/>
    <property type="match status" value="1"/>
</dbReference>
<gene>
    <name evidence="1" type="ORF">N5C89_15905</name>
</gene>
<evidence type="ECO:0000313" key="1">
    <source>
        <dbReference type="EMBL" id="MDH0964323.1"/>
    </source>
</evidence>
<dbReference type="PANTHER" id="PTHR12631">
    <property type="entry name" value="ALPHA-L-IDURONIDASE"/>
    <property type="match status" value="1"/>
</dbReference>
<dbReference type="GO" id="GO:0004553">
    <property type="term" value="F:hydrolase activity, hydrolyzing O-glycosyl compounds"/>
    <property type="evidence" value="ECO:0007669"/>
    <property type="project" value="TreeGrafter"/>
</dbReference>
<dbReference type="PANTHER" id="PTHR12631:SF10">
    <property type="entry name" value="BETA-XYLOSIDASE-LIKE PROTEIN-RELATED"/>
    <property type="match status" value="1"/>
</dbReference>
<dbReference type="RefSeq" id="WP_080528237.1">
    <property type="nucleotide sequence ID" value="NZ_CP106838.1"/>
</dbReference>
<reference evidence="1" key="1">
    <citation type="submission" date="2022-09" db="EMBL/GenBank/DDBJ databases">
        <title>Intensive care unit water sources are persistently colonized with multi-drug resistant bacteria and are the site of extensive horizontal gene transfer of antibiotic resistance genes.</title>
        <authorList>
            <person name="Diorio-Toth L."/>
        </authorList>
    </citation>
    <scope>NUCLEOTIDE SEQUENCE</scope>
    <source>
        <strain evidence="1">GD03918</strain>
    </source>
</reference>
<dbReference type="InterPro" id="IPR051923">
    <property type="entry name" value="Glycosyl_Hydrolase_39"/>
</dbReference>
<comment type="caution">
    <text evidence="1">The sequence shown here is derived from an EMBL/GenBank/DDBJ whole genome shotgun (WGS) entry which is preliminary data.</text>
</comment>
<dbReference type="EMBL" id="JAOCBF010000020">
    <property type="protein sequence ID" value="MDH0964323.1"/>
    <property type="molecule type" value="Genomic_DNA"/>
</dbReference>
<dbReference type="InterPro" id="IPR017853">
    <property type="entry name" value="GH"/>
</dbReference>
<protein>
    <submittedName>
        <fullName evidence="1">Cellulase family glycosylhydrolase</fullName>
    </submittedName>
</protein>
<dbReference type="Gene3D" id="3.20.20.80">
    <property type="entry name" value="Glycosidases"/>
    <property type="match status" value="1"/>
</dbReference>
<accession>A0AAJ1KUH5</accession>
<organism evidence="1 2">
    <name type="scientific">Klebsiella michiganensis</name>
    <dbReference type="NCBI Taxonomy" id="1134687"/>
    <lineage>
        <taxon>Bacteria</taxon>
        <taxon>Pseudomonadati</taxon>
        <taxon>Pseudomonadota</taxon>
        <taxon>Gammaproteobacteria</taxon>
        <taxon>Enterobacterales</taxon>
        <taxon>Enterobacteriaceae</taxon>
        <taxon>Klebsiella/Raoultella group</taxon>
        <taxon>Klebsiella</taxon>
    </lineage>
</organism>